<evidence type="ECO:0000313" key="2">
    <source>
        <dbReference type="EMBL" id="CAB1434867.1"/>
    </source>
</evidence>
<gene>
    <name evidence="2" type="ORF">PLEPLA_LOCUS22975</name>
</gene>
<feature type="region of interest" description="Disordered" evidence="1">
    <location>
        <begin position="117"/>
        <end position="138"/>
    </location>
</feature>
<accession>A0A9N7YKI0</accession>
<keyword evidence="3" id="KW-1185">Reference proteome</keyword>
<evidence type="ECO:0000256" key="1">
    <source>
        <dbReference type="SAM" id="MobiDB-lite"/>
    </source>
</evidence>
<name>A0A9N7YKI0_PLEPL</name>
<protein>
    <submittedName>
        <fullName evidence="2">Uncharacterized protein</fullName>
    </submittedName>
</protein>
<dbReference type="AlphaFoldDB" id="A0A9N7YKI0"/>
<evidence type="ECO:0000313" key="3">
    <source>
        <dbReference type="Proteomes" id="UP001153269"/>
    </source>
</evidence>
<proteinExistence type="predicted"/>
<feature type="compositionally biased region" description="Polar residues" evidence="1">
    <location>
        <begin position="1"/>
        <end position="11"/>
    </location>
</feature>
<reference evidence="2" key="1">
    <citation type="submission" date="2020-03" db="EMBL/GenBank/DDBJ databases">
        <authorList>
            <person name="Weist P."/>
        </authorList>
    </citation>
    <scope>NUCLEOTIDE SEQUENCE</scope>
</reference>
<feature type="region of interest" description="Disordered" evidence="1">
    <location>
        <begin position="1"/>
        <end position="27"/>
    </location>
</feature>
<comment type="caution">
    <text evidence="2">The sequence shown here is derived from an EMBL/GenBank/DDBJ whole genome shotgun (WGS) entry which is preliminary data.</text>
</comment>
<sequence>MALQEPGSSRRNPLIFPTSEPPPPAPSNPAYRLDKTPLIKECFPHLTLLFLPVARPASAFQLPTYYRIRRLMLRCLLSAAVIQSAAAAGLLHSWIVSPGSGTIHLLCYTGSESLHNHQPKRLASGPISKPTRRGSGTAKYPVYTRQSIPKEQTRSHKSSLPVSCTLVCSQANRAYELVNQLDSGG</sequence>
<dbReference type="Proteomes" id="UP001153269">
    <property type="component" value="Unassembled WGS sequence"/>
</dbReference>
<dbReference type="EMBL" id="CADEAL010001702">
    <property type="protein sequence ID" value="CAB1434867.1"/>
    <property type="molecule type" value="Genomic_DNA"/>
</dbReference>
<organism evidence="2 3">
    <name type="scientific">Pleuronectes platessa</name>
    <name type="common">European plaice</name>
    <dbReference type="NCBI Taxonomy" id="8262"/>
    <lineage>
        <taxon>Eukaryota</taxon>
        <taxon>Metazoa</taxon>
        <taxon>Chordata</taxon>
        <taxon>Craniata</taxon>
        <taxon>Vertebrata</taxon>
        <taxon>Euteleostomi</taxon>
        <taxon>Actinopterygii</taxon>
        <taxon>Neopterygii</taxon>
        <taxon>Teleostei</taxon>
        <taxon>Neoteleostei</taxon>
        <taxon>Acanthomorphata</taxon>
        <taxon>Carangaria</taxon>
        <taxon>Pleuronectiformes</taxon>
        <taxon>Pleuronectoidei</taxon>
        <taxon>Pleuronectidae</taxon>
        <taxon>Pleuronectes</taxon>
    </lineage>
</organism>